<dbReference type="HOGENOM" id="CLU_1372367_0_0_1"/>
<dbReference type="AlphaFoldDB" id="W4JU24"/>
<accession>W4JU24</accession>
<organism evidence="1 2">
    <name type="scientific">Heterobasidion irregulare (strain TC 32-1)</name>
    <dbReference type="NCBI Taxonomy" id="747525"/>
    <lineage>
        <taxon>Eukaryota</taxon>
        <taxon>Fungi</taxon>
        <taxon>Dikarya</taxon>
        <taxon>Basidiomycota</taxon>
        <taxon>Agaricomycotina</taxon>
        <taxon>Agaricomycetes</taxon>
        <taxon>Russulales</taxon>
        <taxon>Bondarzewiaceae</taxon>
        <taxon>Heterobasidion</taxon>
        <taxon>Heterobasidion annosum species complex</taxon>
    </lineage>
</organism>
<protein>
    <submittedName>
        <fullName evidence="1">Uncharacterized protein</fullName>
    </submittedName>
</protein>
<proteinExistence type="predicted"/>
<gene>
    <name evidence="1" type="ORF">HETIRDRAFT_118847</name>
</gene>
<dbReference type="InParanoid" id="W4JU24"/>
<dbReference type="KEGG" id="hir:HETIRDRAFT_118847"/>
<evidence type="ECO:0000313" key="1">
    <source>
        <dbReference type="EMBL" id="ETW76595.1"/>
    </source>
</evidence>
<dbReference type="RefSeq" id="XP_009551483.1">
    <property type="nucleotide sequence ID" value="XM_009553188.1"/>
</dbReference>
<dbReference type="GeneID" id="20666612"/>
<dbReference type="EMBL" id="KI925464">
    <property type="protein sequence ID" value="ETW76595.1"/>
    <property type="molecule type" value="Genomic_DNA"/>
</dbReference>
<name>W4JU24_HETIT</name>
<reference evidence="1 2" key="1">
    <citation type="journal article" date="2012" name="New Phytol.">
        <title>Insight into trade-off between wood decay and parasitism from the genome of a fungal forest pathogen.</title>
        <authorList>
            <person name="Olson A."/>
            <person name="Aerts A."/>
            <person name="Asiegbu F."/>
            <person name="Belbahri L."/>
            <person name="Bouzid O."/>
            <person name="Broberg A."/>
            <person name="Canback B."/>
            <person name="Coutinho P.M."/>
            <person name="Cullen D."/>
            <person name="Dalman K."/>
            <person name="Deflorio G."/>
            <person name="van Diepen L.T."/>
            <person name="Dunand C."/>
            <person name="Duplessis S."/>
            <person name="Durling M."/>
            <person name="Gonthier P."/>
            <person name="Grimwood J."/>
            <person name="Fossdal C.G."/>
            <person name="Hansson D."/>
            <person name="Henrissat B."/>
            <person name="Hietala A."/>
            <person name="Himmelstrand K."/>
            <person name="Hoffmeister D."/>
            <person name="Hogberg N."/>
            <person name="James T.Y."/>
            <person name="Karlsson M."/>
            <person name="Kohler A."/>
            <person name="Kues U."/>
            <person name="Lee Y.H."/>
            <person name="Lin Y.C."/>
            <person name="Lind M."/>
            <person name="Lindquist E."/>
            <person name="Lombard V."/>
            <person name="Lucas S."/>
            <person name="Lunden K."/>
            <person name="Morin E."/>
            <person name="Murat C."/>
            <person name="Park J."/>
            <person name="Raffaello T."/>
            <person name="Rouze P."/>
            <person name="Salamov A."/>
            <person name="Schmutz J."/>
            <person name="Solheim H."/>
            <person name="Stahlberg J."/>
            <person name="Velez H."/>
            <person name="de Vries R.P."/>
            <person name="Wiebenga A."/>
            <person name="Woodward S."/>
            <person name="Yakovlev I."/>
            <person name="Garbelotto M."/>
            <person name="Martin F."/>
            <person name="Grigoriev I.V."/>
            <person name="Stenlid J."/>
        </authorList>
    </citation>
    <scope>NUCLEOTIDE SEQUENCE [LARGE SCALE GENOMIC DNA]</scope>
    <source>
        <strain evidence="1 2">TC 32-1</strain>
    </source>
</reference>
<sequence length="199" mass="21993">MVRIHWAGTHRHDETRDLALERSPCMVGNEVGYYDIRTQELSHHNSTEPSRPTKKRKVEVVVPERSVGEIIMWTKAVRARKPVQCLPTSTHTILAPSHPHSFVVPALSDSSRLSSVVAQGIASELWYHIAVAEGMRASLARSIAMWQGELASIEARSGGLVVSDVVLVEDSLDAEDSDMSVLGDFVPDVWNSFKVSVIQ</sequence>
<dbReference type="Proteomes" id="UP000030671">
    <property type="component" value="Unassembled WGS sequence"/>
</dbReference>
<keyword evidence="2" id="KW-1185">Reference proteome</keyword>
<evidence type="ECO:0000313" key="2">
    <source>
        <dbReference type="Proteomes" id="UP000030671"/>
    </source>
</evidence>